<accession>A0AAD4K581</accession>
<keyword evidence="2" id="KW-1185">Reference proteome</keyword>
<protein>
    <submittedName>
        <fullName evidence="1">Uncharacterized protein</fullName>
    </submittedName>
</protein>
<dbReference type="InterPro" id="IPR010512">
    <property type="entry name" value="DUF1091"/>
</dbReference>
<feature type="non-terminal residue" evidence="1">
    <location>
        <position position="1"/>
    </location>
</feature>
<dbReference type="PANTHER" id="PTHR20898:SF0">
    <property type="entry name" value="DAEDALUS ON 3-RELATED"/>
    <property type="match status" value="1"/>
</dbReference>
<dbReference type="SMART" id="SM00697">
    <property type="entry name" value="DM8"/>
    <property type="match status" value="1"/>
</dbReference>
<dbReference type="Proteomes" id="UP001200034">
    <property type="component" value="Unassembled WGS sequence"/>
</dbReference>
<gene>
    <name evidence="1" type="ORF">KR093_006800</name>
</gene>
<sequence length="118" mass="14012">FNATVLYRCNDIIVDIQMFKKANGYKPWLYKTTVDVCRFFRKTYNPIAILIYKLFKEFSNLNHSCPYVGPQILKGFHLQPEKLGLILPTGEYLLALTWFFDKRKLVITNLYFIFTEDL</sequence>
<proteinExistence type="predicted"/>
<dbReference type="Pfam" id="PF06477">
    <property type="entry name" value="DUF1091"/>
    <property type="match status" value="1"/>
</dbReference>
<evidence type="ECO:0000313" key="1">
    <source>
        <dbReference type="EMBL" id="KAH8377720.1"/>
    </source>
</evidence>
<name>A0AAD4K581_9MUSC</name>
<dbReference type="PANTHER" id="PTHR20898">
    <property type="entry name" value="DAEDALUS ON 3-RELATED-RELATED"/>
    <property type="match status" value="1"/>
</dbReference>
<reference evidence="1" key="1">
    <citation type="journal article" date="2021" name="Mol. Ecol. Resour.">
        <title>Phylogenomic analyses of the genus Drosophila reveals genomic signals of climate adaptation.</title>
        <authorList>
            <person name="Li F."/>
            <person name="Rane R.V."/>
            <person name="Luria V."/>
            <person name="Xiong Z."/>
            <person name="Chen J."/>
            <person name="Li Z."/>
            <person name="Catullo R.A."/>
            <person name="Griffin P.C."/>
            <person name="Schiffer M."/>
            <person name="Pearce S."/>
            <person name="Lee S.F."/>
            <person name="McElroy K."/>
            <person name="Stocker A."/>
            <person name="Shirriffs J."/>
            <person name="Cockerell F."/>
            <person name="Coppin C."/>
            <person name="Sgro C.M."/>
            <person name="Karger A."/>
            <person name="Cain J.W."/>
            <person name="Weber J.A."/>
            <person name="Santpere G."/>
            <person name="Kirschner M.W."/>
            <person name="Hoffmann A.A."/>
            <person name="Oakeshott J.G."/>
            <person name="Zhang G."/>
        </authorList>
    </citation>
    <scope>NUCLEOTIDE SEQUENCE</scope>
    <source>
        <strain evidence="1">BGI-SZ-2011g</strain>
    </source>
</reference>
<dbReference type="AlphaFoldDB" id="A0AAD4K581"/>
<organism evidence="1 2">
    <name type="scientific">Drosophila rubida</name>
    <dbReference type="NCBI Taxonomy" id="30044"/>
    <lineage>
        <taxon>Eukaryota</taxon>
        <taxon>Metazoa</taxon>
        <taxon>Ecdysozoa</taxon>
        <taxon>Arthropoda</taxon>
        <taxon>Hexapoda</taxon>
        <taxon>Insecta</taxon>
        <taxon>Pterygota</taxon>
        <taxon>Neoptera</taxon>
        <taxon>Endopterygota</taxon>
        <taxon>Diptera</taxon>
        <taxon>Brachycera</taxon>
        <taxon>Muscomorpha</taxon>
        <taxon>Ephydroidea</taxon>
        <taxon>Drosophilidae</taxon>
        <taxon>Drosophila</taxon>
    </lineage>
</organism>
<evidence type="ECO:0000313" key="2">
    <source>
        <dbReference type="Proteomes" id="UP001200034"/>
    </source>
</evidence>
<dbReference type="EMBL" id="JAJJHW010001127">
    <property type="protein sequence ID" value="KAH8377720.1"/>
    <property type="molecule type" value="Genomic_DNA"/>
</dbReference>
<comment type="caution">
    <text evidence="1">The sequence shown here is derived from an EMBL/GenBank/DDBJ whole genome shotgun (WGS) entry which is preliminary data.</text>
</comment>